<dbReference type="Proteomes" id="UP000008311">
    <property type="component" value="Unassembled WGS sequence"/>
</dbReference>
<evidence type="ECO:0000313" key="2">
    <source>
        <dbReference type="Proteomes" id="UP000008311"/>
    </source>
</evidence>
<proteinExistence type="predicted"/>
<name>B9SZM6_RICCO</name>
<keyword evidence="2" id="KW-1185">Reference proteome</keyword>
<accession>B9SZM6</accession>
<dbReference type="EMBL" id="EQ974280">
    <property type="protein sequence ID" value="EEF30932.1"/>
    <property type="molecule type" value="Genomic_DNA"/>
</dbReference>
<dbReference type="InParanoid" id="B9SZM6"/>
<protein>
    <submittedName>
        <fullName evidence="1">Uncharacterized protein</fullName>
    </submittedName>
</protein>
<dbReference type="AlphaFoldDB" id="B9SZM6"/>
<sequence length="57" mass="6486">MIFPQLEKVKFFQGKKQGGVQVPISQARIPRLRKEEFRNSSCNNAALHALPFTEISV</sequence>
<evidence type="ECO:0000313" key="1">
    <source>
        <dbReference type="EMBL" id="EEF30932.1"/>
    </source>
</evidence>
<gene>
    <name evidence="1" type="ORF">RCOM_1371730</name>
</gene>
<organism evidence="1 2">
    <name type="scientific">Ricinus communis</name>
    <name type="common">Castor bean</name>
    <dbReference type="NCBI Taxonomy" id="3988"/>
    <lineage>
        <taxon>Eukaryota</taxon>
        <taxon>Viridiplantae</taxon>
        <taxon>Streptophyta</taxon>
        <taxon>Embryophyta</taxon>
        <taxon>Tracheophyta</taxon>
        <taxon>Spermatophyta</taxon>
        <taxon>Magnoliopsida</taxon>
        <taxon>eudicotyledons</taxon>
        <taxon>Gunneridae</taxon>
        <taxon>Pentapetalae</taxon>
        <taxon>rosids</taxon>
        <taxon>fabids</taxon>
        <taxon>Malpighiales</taxon>
        <taxon>Euphorbiaceae</taxon>
        <taxon>Acalyphoideae</taxon>
        <taxon>Acalypheae</taxon>
        <taxon>Ricinus</taxon>
    </lineage>
</organism>
<reference evidence="2" key="1">
    <citation type="journal article" date="2010" name="Nat. Biotechnol.">
        <title>Draft genome sequence of the oilseed species Ricinus communis.</title>
        <authorList>
            <person name="Chan A.P."/>
            <person name="Crabtree J."/>
            <person name="Zhao Q."/>
            <person name="Lorenzi H."/>
            <person name="Orvis J."/>
            <person name="Puiu D."/>
            <person name="Melake-Berhan A."/>
            <person name="Jones K.M."/>
            <person name="Redman J."/>
            <person name="Chen G."/>
            <person name="Cahoon E.B."/>
            <person name="Gedil M."/>
            <person name="Stanke M."/>
            <person name="Haas B.J."/>
            <person name="Wortman J.R."/>
            <person name="Fraser-Liggett C.M."/>
            <person name="Ravel J."/>
            <person name="Rabinowicz P.D."/>
        </authorList>
    </citation>
    <scope>NUCLEOTIDE SEQUENCE [LARGE SCALE GENOMIC DNA]</scope>
    <source>
        <strain evidence="2">cv. Hale</strain>
    </source>
</reference>